<reference evidence="11" key="1">
    <citation type="journal article" date="2021" name="Genome Biol. Evol.">
        <title>A High-Quality Reference Genome for a Parasitic Bivalve with Doubly Uniparental Inheritance (Bivalvia: Unionida).</title>
        <authorList>
            <person name="Smith C.H."/>
        </authorList>
    </citation>
    <scope>NUCLEOTIDE SEQUENCE</scope>
    <source>
        <strain evidence="11">CHS0354</strain>
    </source>
</reference>
<evidence type="ECO:0000256" key="2">
    <source>
        <dbReference type="ARBA" id="ARBA00008125"/>
    </source>
</evidence>
<feature type="signal peptide" evidence="7">
    <location>
        <begin position="1"/>
        <end position="29"/>
    </location>
</feature>
<dbReference type="SMART" id="SM00209">
    <property type="entry name" value="TSP1"/>
    <property type="match status" value="1"/>
</dbReference>
<dbReference type="EMBL" id="JAEAOA010001101">
    <property type="protein sequence ID" value="KAK3605924.1"/>
    <property type="molecule type" value="Genomic_DNA"/>
</dbReference>
<dbReference type="GO" id="GO:0008201">
    <property type="term" value="F:heparin binding"/>
    <property type="evidence" value="ECO:0007669"/>
    <property type="project" value="TreeGrafter"/>
</dbReference>
<name>A0AAE0W9C9_9BIVA</name>
<sequence>MEIISKDMLLVIFCLVTVGAFLKSSITTAQVSPVCEYPCQCHVKELQCAEGVSVVKDGCNCCYMCSRQHGDICNVKHKCDMDKGLYCDFDDITRMQNGICRAYEPKPCIVNGIMYDDGQKFQPDCSRMCSCQNGNYGCVSLCPQEERPPSSAHCLRPKLIPVMGQCCKEWTCETTKPRQESGKSPRHLVDRVPDYGVKSRNIGQLASYRVQNTVSDCWKNSSEWSPCSVTCGVGISVKFSKTNCRQGVETRLCFLRTCGGVVNTLGRTKCTPTTKTDSKQRIFYQDCRSVKEYRLKFCTNCNSRHCCYPRKTFTRQVEFECSGGSRQLFKYMWIKSCRCDRECYKKDTNSIE</sequence>
<feature type="chain" id="PRO_5042133665" description="Connective tissue growth factor" evidence="7">
    <location>
        <begin position="30"/>
        <end position="352"/>
    </location>
</feature>
<organism evidence="11 12">
    <name type="scientific">Potamilus streckersoni</name>
    <dbReference type="NCBI Taxonomy" id="2493646"/>
    <lineage>
        <taxon>Eukaryota</taxon>
        <taxon>Metazoa</taxon>
        <taxon>Spiralia</taxon>
        <taxon>Lophotrochozoa</taxon>
        <taxon>Mollusca</taxon>
        <taxon>Bivalvia</taxon>
        <taxon>Autobranchia</taxon>
        <taxon>Heteroconchia</taxon>
        <taxon>Palaeoheterodonta</taxon>
        <taxon>Unionida</taxon>
        <taxon>Unionoidea</taxon>
        <taxon>Unionidae</taxon>
        <taxon>Ambleminae</taxon>
        <taxon>Lampsilini</taxon>
        <taxon>Potamilus</taxon>
    </lineage>
</organism>
<dbReference type="InterPro" id="IPR050941">
    <property type="entry name" value="CCN"/>
</dbReference>
<reference evidence="11" key="3">
    <citation type="submission" date="2023-05" db="EMBL/GenBank/DDBJ databases">
        <authorList>
            <person name="Smith C.H."/>
        </authorList>
    </citation>
    <scope>NUCLEOTIDE SEQUENCE</scope>
    <source>
        <strain evidence="11">CHS0354</strain>
        <tissue evidence="11">Mantle</tissue>
    </source>
</reference>
<dbReference type="GO" id="GO:0007165">
    <property type="term" value="P:signal transduction"/>
    <property type="evidence" value="ECO:0007669"/>
    <property type="project" value="InterPro"/>
</dbReference>
<evidence type="ECO:0008006" key="13">
    <source>
        <dbReference type="Google" id="ProtNLM"/>
    </source>
</evidence>
<evidence type="ECO:0000256" key="3">
    <source>
        <dbReference type="ARBA" id="ARBA00022525"/>
    </source>
</evidence>
<comment type="subcellular location">
    <subcellularLocation>
        <location evidence="1">Secreted</location>
    </subcellularLocation>
</comment>
<reference evidence="11" key="2">
    <citation type="journal article" date="2021" name="Genome Biol. Evol.">
        <title>Developing a high-quality reference genome for a parasitic bivalve with doubly uniparental inheritance (Bivalvia: Unionida).</title>
        <authorList>
            <person name="Smith C.H."/>
        </authorList>
    </citation>
    <scope>NUCLEOTIDE SEQUENCE</scope>
    <source>
        <strain evidence="11">CHS0354</strain>
        <tissue evidence="11">Mantle</tissue>
    </source>
</reference>
<dbReference type="PROSITE" id="PS51323">
    <property type="entry name" value="IGFBP_N_2"/>
    <property type="match status" value="1"/>
</dbReference>
<comment type="caution">
    <text evidence="6">Lacks conserved residue(s) required for the propagation of feature annotation.</text>
</comment>
<dbReference type="GO" id="GO:0045597">
    <property type="term" value="P:positive regulation of cell differentiation"/>
    <property type="evidence" value="ECO:0007669"/>
    <property type="project" value="TreeGrafter"/>
</dbReference>
<comment type="caution">
    <text evidence="11">The sequence shown here is derived from an EMBL/GenBank/DDBJ whole genome shotgun (WGS) entry which is preliminary data.</text>
</comment>
<dbReference type="PROSITE" id="PS50184">
    <property type="entry name" value="VWFC_2"/>
    <property type="match status" value="1"/>
</dbReference>
<dbReference type="InterPro" id="IPR000867">
    <property type="entry name" value="IGFBP-like"/>
</dbReference>
<evidence type="ECO:0000256" key="1">
    <source>
        <dbReference type="ARBA" id="ARBA00004613"/>
    </source>
</evidence>
<evidence type="ECO:0000256" key="6">
    <source>
        <dbReference type="PROSITE-ProRule" id="PRU00039"/>
    </source>
</evidence>
<dbReference type="Pfam" id="PF19035">
    <property type="entry name" value="TSP1_CCN"/>
    <property type="match status" value="1"/>
</dbReference>
<evidence type="ECO:0000256" key="5">
    <source>
        <dbReference type="ARBA" id="ARBA00023157"/>
    </source>
</evidence>
<keyword evidence="3" id="KW-0964">Secreted</keyword>
<dbReference type="PANTHER" id="PTHR11348:SF17">
    <property type="entry name" value="CCN"/>
    <property type="match status" value="1"/>
</dbReference>
<feature type="domain" description="IGFBP N-terminal" evidence="10">
    <location>
        <begin position="31"/>
        <end position="103"/>
    </location>
</feature>
<dbReference type="SUPFAM" id="SSF57603">
    <property type="entry name" value="FnI-like domain"/>
    <property type="match status" value="1"/>
</dbReference>
<dbReference type="SMART" id="SM00214">
    <property type="entry name" value="VWC"/>
    <property type="match status" value="1"/>
</dbReference>
<dbReference type="PROSITE" id="PS50092">
    <property type="entry name" value="TSP1"/>
    <property type="match status" value="1"/>
</dbReference>
<dbReference type="Pfam" id="PF00007">
    <property type="entry name" value="Cys_knot"/>
    <property type="match status" value="1"/>
</dbReference>
<dbReference type="PANTHER" id="PTHR11348">
    <property type="entry name" value="CONNECTIVE TISSUE GROWTH FACTOR-RELATED"/>
    <property type="match status" value="1"/>
</dbReference>
<gene>
    <name evidence="11" type="ORF">CHS0354_017829</name>
</gene>
<dbReference type="Proteomes" id="UP001195483">
    <property type="component" value="Unassembled WGS sequence"/>
</dbReference>
<feature type="domain" description="CTCK" evidence="8">
    <location>
        <begin position="270"/>
        <end position="344"/>
    </location>
</feature>
<dbReference type="Pfam" id="PF00093">
    <property type="entry name" value="VWC"/>
    <property type="match status" value="1"/>
</dbReference>
<dbReference type="SMART" id="SM00121">
    <property type="entry name" value="IB"/>
    <property type="match status" value="1"/>
</dbReference>
<evidence type="ECO:0000313" key="11">
    <source>
        <dbReference type="EMBL" id="KAK3605924.1"/>
    </source>
</evidence>
<evidence type="ECO:0000256" key="4">
    <source>
        <dbReference type="ARBA" id="ARBA00022729"/>
    </source>
</evidence>
<dbReference type="InterPro" id="IPR006207">
    <property type="entry name" value="Cys_knot_C"/>
</dbReference>
<protein>
    <recommendedName>
        <fullName evidence="13">Connective tissue growth factor</fullName>
    </recommendedName>
</protein>
<dbReference type="InterPro" id="IPR006208">
    <property type="entry name" value="Glyco_hormone_CN"/>
</dbReference>
<dbReference type="SUPFAM" id="SSF57184">
    <property type="entry name" value="Growth factor receptor domain"/>
    <property type="match status" value="1"/>
</dbReference>
<dbReference type="InterPro" id="IPR043973">
    <property type="entry name" value="TSP1_CCN"/>
</dbReference>
<evidence type="ECO:0000313" key="12">
    <source>
        <dbReference type="Proteomes" id="UP001195483"/>
    </source>
</evidence>
<dbReference type="GO" id="GO:0007155">
    <property type="term" value="P:cell adhesion"/>
    <property type="evidence" value="ECO:0007669"/>
    <property type="project" value="TreeGrafter"/>
</dbReference>
<dbReference type="InterPro" id="IPR009030">
    <property type="entry name" value="Growth_fac_rcpt_cys_sf"/>
</dbReference>
<keyword evidence="12" id="KW-1185">Reference proteome</keyword>
<feature type="domain" description="VWFC" evidence="9">
    <location>
        <begin position="106"/>
        <end position="173"/>
    </location>
</feature>
<dbReference type="SMART" id="SM00041">
    <property type="entry name" value="CT"/>
    <property type="match status" value="1"/>
</dbReference>
<dbReference type="AlphaFoldDB" id="A0AAE0W9C9"/>
<dbReference type="InterPro" id="IPR000884">
    <property type="entry name" value="TSP1_rpt"/>
</dbReference>
<evidence type="ECO:0000256" key="7">
    <source>
        <dbReference type="SAM" id="SignalP"/>
    </source>
</evidence>
<keyword evidence="5" id="KW-1015">Disulfide bond</keyword>
<keyword evidence="4 7" id="KW-0732">Signal</keyword>
<dbReference type="GO" id="GO:0031012">
    <property type="term" value="C:extracellular matrix"/>
    <property type="evidence" value="ECO:0007669"/>
    <property type="project" value="TreeGrafter"/>
</dbReference>
<accession>A0AAE0W9C9</accession>
<proteinExistence type="inferred from homology"/>
<dbReference type="Pfam" id="PF00219">
    <property type="entry name" value="IGFBP"/>
    <property type="match status" value="1"/>
</dbReference>
<dbReference type="PROSITE" id="PS01185">
    <property type="entry name" value="CTCK_1"/>
    <property type="match status" value="1"/>
</dbReference>
<evidence type="ECO:0000259" key="9">
    <source>
        <dbReference type="PROSITE" id="PS50184"/>
    </source>
</evidence>
<comment type="similarity">
    <text evidence="2">Belongs to the CCN family.</text>
</comment>
<dbReference type="GO" id="GO:0005178">
    <property type="term" value="F:integrin binding"/>
    <property type="evidence" value="ECO:0007669"/>
    <property type="project" value="TreeGrafter"/>
</dbReference>
<evidence type="ECO:0000259" key="10">
    <source>
        <dbReference type="PROSITE" id="PS51323"/>
    </source>
</evidence>
<dbReference type="InterPro" id="IPR001007">
    <property type="entry name" value="VWF_dom"/>
</dbReference>
<evidence type="ECO:0000259" key="8">
    <source>
        <dbReference type="PROSITE" id="PS01225"/>
    </source>
</evidence>
<dbReference type="GO" id="GO:0005615">
    <property type="term" value="C:extracellular space"/>
    <property type="evidence" value="ECO:0007669"/>
    <property type="project" value="TreeGrafter"/>
</dbReference>
<dbReference type="PROSITE" id="PS01225">
    <property type="entry name" value="CTCK_2"/>
    <property type="match status" value="1"/>
</dbReference>